<keyword evidence="2" id="KW-0812">Transmembrane</keyword>
<feature type="transmembrane region" description="Helical" evidence="2">
    <location>
        <begin position="44"/>
        <end position="69"/>
    </location>
</feature>
<evidence type="ECO:0008006" key="5">
    <source>
        <dbReference type="Google" id="ProtNLM"/>
    </source>
</evidence>
<feature type="transmembrane region" description="Helical" evidence="2">
    <location>
        <begin position="306"/>
        <end position="328"/>
    </location>
</feature>
<dbReference type="Proteomes" id="UP000325286">
    <property type="component" value="Chromosome"/>
</dbReference>
<dbReference type="AlphaFoldDB" id="A0A5B9QXS8"/>
<proteinExistence type="predicted"/>
<evidence type="ECO:0000256" key="1">
    <source>
        <dbReference type="SAM" id="MobiDB-lite"/>
    </source>
</evidence>
<reference evidence="3 4" key="1">
    <citation type="submission" date="2019-08" db="EMBL/GenBank/DDBJ databases">
        <title>Deep-cultivation of Planctomycetes and their phenomic and genomic characterization uncovers novel biology.</title>
        <authorList>
            <person name="Wiegand S."/>
            <person name="Jogler M."/>
            <person name="Boedeker C."/>
            <person name="Pinto D."/>
            <person name="Vollmers J."/>
            <person name="Rivas-Marin E."/>
            <person name="Kohn T."/>
            <person name="Peeters S.H."/>
            <person name="Heuer A."/>
            <person name="Rast P."/>
            <person name="Oberbeckmann S."/>
            <person name="Bunk B."/>
            <person name="Jeske O."/>
            <person name="Meyerdierks A."/>
            <person name="Storesund J.E."/>
            <person name="Kallscheuer N."/>
            <person name="Luecker S."/>
            <person name="Lage O.M."/>
            <person name="Pohl T."/>
            <person name="Merkel B.J."/>
            <person name="Hornburger P."/>
            <person name="Mueller R.-W."/>
            <person name="Bruemmer F."/>
            <person name="Labrenz M."/>
            <person name="Spormann A.M."/>
            <person name="Op den Camp H."/>
            <person name="Overmann J."/>
            <person name="Amann R."/>
            <person name="Jetten M.S.M."/>
            <person name="Mascher T."/>
            <person name="Medema M.H."/>
            <person name="Devos D.P."/>
            <person name="Kaster A.-K."/>
            <person name="Ovreas L."/>
            <person name="Rohde M."/>
            <person name="Galperin M.Y."/>
            <person name="Jogler C."/>
        </authorList>
    </citation>
    <scope>NUCLEOTIDE SEQUENCE [LARGE SCALE GENOMIC DNA]</scope>
    <source>
        <strain evidence="3 4">UC8</strain>
    </source>
</reference>
<dbReference type="Gene3D" id="1.20.1250.20">
    <property type="entry name" value="MFS general substrate transporter like domains"/>
    <property type="match status" value="1"/>
</dbReference>
<feature type="transmembrane region" description="Helical" evidence="2">
    <location>
        <begin position="340"/>
        <end position="369"/>
    </location>
</feature>
<feature type="transmembrane region" description="Helical" evidence="2">
    <location>
        <begin position="271"/>
        <end position="291"/>
    </location>
</feature>
<dbReference type="KEGG" id="rul:UC8_58840"/>
<keyword evidence="2" id="KW-1133">Transmembrane helix</keyword>
<feature type="compositionally biased region" description="Basic and acidic residues" evidence="1">
    <location>
        <begin position="1"/>
        <end position="11"/>
    </location>
</feature>
<dbReference type="SUPFAM" id="SSF103473">
    <property type="entry name" value="MFS general substrate transporter"/>
    <property type="match status" value="1"/>
</dbReference>
<sequence length="479" mass="51300">MHLREPRDRGRLGLNHNHNHSDNADPQHPSLPARWRRAPSGTAAVLALSFVGSAAYAITHALALTLFLSRLTTEQLPYALAVAALLAAAVARGCNRLVRRYSPRFALRGSYLALCGGSLVLTILVAFAGAVPAVLVALFVLAELRGTVNSVHTTIWSNEAFAAGRSHQPYVWVSTAATLAGVLTGALLTFSAQYLGAVSILALATALDLVVLLMIAQRLPQTAAVSSRCEATAKQPAGGPLEPVRSPLSVASALAATTHERQYRRVRHYRWALGMVLVSEVIALTFIGYQWKAITGDFLANDEASLLGFVAAFGAALDGCVLIVQWTAAGRSLDRFGIGWVLLLYPLLLLLAGFGMLAAPTTAALYIAISVARGMNVLRRSIYAPALASAYAIFRPDIRRRAIVVNQGALKPLAEAGSALALIWFVPQAEVLMLTLIWILVVTPWLFMALLVVCIHQSGRPDVMVAPQLANQRYREAPG</sequence>
<name>A0A5B9QXS8_9BACT</name>
<feature type="transmembrane region" description="Helical" evidence="2">
    <location>
        <begin position="75"/>
        <end position="91"/>
    </location>
</feature>
<feature type="transmembrane region" description="Helical" evidence="2">
    <location>
        <begin position="432"/>
        <end position="455"/>
    </location>
</feature>
<evidence type="ECO:0000313" key="4">
    <source>
        <dbReference type="Proteomes" id="UP000325286"/>
    </source>
</evidence>
<accession>A0A5B9QXS8</accession>
<feature type="transmembrane region" description="Helical" evidence="2">
    <location>
        <begin position="194"/>
        <end position="216"/>
    </location>
</feature>
<protein>
    <recommendedName>
        <fullName evidence="5">Major Facilitator Superfamily protein</fullName>
    </recommendedName>
</protein>
<organism evidence="3 4">
    <name type="scientific">Roseimaritima ulvae</name>
    <dbReference type="NCBI Taxonomy" id="980254"/>
    <lineage>
        <taxon>Bacteria</taxon>
        <taxon>Pseudomonadati</taxon>
        <taxon>Planctomycetota</taxon>
        <taxon>Planctomycetia</taxon>
        <taxon>Pirellulales</taxon>
        <taxon>Pirellulaceae</taxon>
        <taxon>Roseimaritima</taxon>
    </lineage>
</organism>
<dbReference type="EMBL" id="CP042914">
    <property type="protein sequence ID" value="QEG43827.1"/>
    <property type="molecule type" value="Genomic_DNA"/>
</dbReference>
<keyword evidence="4" id="KW-1185">Reference proteome</keyword>
<evidence type="ECO:0000256" key="2">
    <source>
        <dbReference type="SAM" id="Phobius"/>
    </source>
</evidence>
<feature type="transmembrane region" description="Helical" evidence="2">
    <location>
        <begin position="111"/>
        <end position="142"/>
    </location>
</feature>
<feature type="region of interest" description="Disordered" evidence="1">
    <location>
        <begin position="1"/>
        <end position="33"/>
    </location>
</feature>
<dbReference type="InterPro" id="IPR036259">
    <property type="entry name" value="MFS_trans_sf"/>
</dbReference>
<gene>
    <name evidence="3" type="ORF">UC8_58840</name>
</gene>
<evidence type="ECO:0000313" key="3">
    <source>
        <dbReference type="EMBL" id="QEG43827.1"/>
    </source>
</evidence>
<keyword evidence="2" id="KW-0472">Membrane</keyword>